<dbReference type="GO" id="GO:0004322">
    <property type="term" value="F:ferroxidase activity"/>
    <property type="evidence" value="ECO:0007669"/>
    <property type="project" value="UniProtKB-ARBA"/>
</dbReference>
<name>A0A6G1BFD5_CROCR</name>
<feature type="binding site" evidence="6">
    <location>
        <position position="22"/>
    </location>
    <ligand>
        <name>Fe cation</name>
        <dbReference type="ChEBI" id="CHEBI:24875"/>
        <label>1</label>
    </ligand>
</feature>
<keyword evidence="10" id="KW-1185">Reference proteome</keyword>
<evidence type="ECO:0000313" key="9">
    <source>
        <dbReference type="EMBL" id="KAF0886699.1"/>
    </source>
</evidence>
<keyword evidence="2 7" id="KW-0409">Iron storage</keyword>
<accession>A0A6G1BFD5</accession>
<dbReference type="GO" id="GO:0006826">
    <property type="term" value="P:iron ion transport"/>
    <property type="evidence" value="ECO:0007669"/>
    <property type="project" value="InterPro"/>
</dbReference>
<feature type="domain" description="Ferritin-like diiron" evidence="8">
    <location>
        <begin position="5"/>
        <end position="154"/>
    </location>
</feature>
<comment type="similarity">
    <text evidence="1 7">Belongs to the ferritin family.</text>
</comment>
<feature type="binding site" evidence="6">
    <location>
        <position position="57"/>
    </location>
    <ligand>
        <name>Fe cation</name>
        <dbReference type="ChEBI" id="CHEBI:24875"/>
        <label>1</label>
    </ligand>
</feature>
<evidence type="ECO:0000256" key="4">
    <source>
        <dbReference type="ARBA" id="ARBA00023002"/>
    </source>
</evidence>
<keyword evidence="5 6" id="KW-0408">Iron</keyword>
<dbReference type="PANTHER" id="PTHR11431">
    <property type="entry name" value="FERRITIN"/>
    <property type="match status" value="1"/>
</dbReference>
<dbReference type="SUPFAM" id="SSF47240">
    <property type="entry name" value="Ferritin-like"/>
    <property type="match status" value="1"/>
</dbReference>
<evidence type="ECO:0000256" key="3">
    <source>
        <dbReference type="ARBA" id="ARBA00022723"/>
    </source>
</evidence>
<proteinExistence type="inferred from homology"/>
<feature type="non-terminal residue" evidence="9">
    <location>
        <position position="176"/>
    </location>
</feature>
<dbReference type="FunFam" id="1.20.1260.10:FF:000016">
    <property type="entry name" value="Ferritin heavy chain"/>
    <property type="match status" value="1"/>
</dbReference>
<dbReference type="Pfam" id="PF00210">
    <property type="entry name" value="Ferritin"/>
    <property type="match status" value="1"/>
</dbReference>
<keyword evidence="4" id="KW-0560">Oxidoreductase</keyword>
<dbReference type="GO" id="GO:0008199">
    <property type="term" value="F:ferric iron binding"/>
    <property type="evidence" value="ECO:0007669"/>
    <property type="project" value="InterPro"/>
</dbReference>
<sequence length="176" mass="20453">SQVRQNYHPRGEAAINSQINLELYASYVYPSMAFYFNRDDVALENVSKFFLRQSRKESERAEKLMTLQNQRGGHLRLGDIMKPDRDDWESGLNAMEYAFHLEKTVNQSLLDLHQLATPKKDAHLCSFLESTYLHEQVKAISELSDYVTNMRKRRALESSLADYLFDKLSLGNIDKN</sequence>
<keyword evidence="3 6" id="KW-0479">Metal-binding</keyword>
<dbReference type="InterPro" id="IPR012347">
    <property type="entry name" value="Ferritin-like"/>
</dbReference>
<evidence type="ECO:0000256" key="7">
    <source>
        <dbReference type="RuleBase" id="RU361145"/>
    </source>
</evidence>
<evidence type="ECO:0000256" key="5">
    <source>
        <dbReference type="ARBA" id="ARBA00023004"/>
    </source>
</evidence>
<evidence type="ECO:0000256" key="1">
    <source>
        <dbReference type="ARBA" id="ARBA00007513"/>
    </source>
</evidence>
<comment type="function">
    <text evidence="7">Stores iron in a soluble, non-toxic, readily available form. Important for iron homeostasis. Iron is taken up in the ferrous form and deposited as ferric hydroxides after oxidation.</text>
</comment>
<reference evidence="9 10" key="1">
    <citation type="submission" date="2019-11" db="EMBL/GenBank/DDBJ databases">
        <authorList>
            <person name="Yang C."/>
            <person name="Li F."/>
        </authorList>
    </citation>
    <scope>NUCLEOTIDE SEQUENCE [LARGE SCALE GENOMIC DNA]</scope>
    <source>
        <strain evidence="9">KB4526</strain>
        <tissue evidence="9">Muscle</tissue>
    </source>
</reference>
<dbReference type="InterPro" id="IPR008331">
    <property type="entry name" value="Ferritin_DPS_dom"/>
</dbReference>
<feature type="binding site" evidence="6">
    <location>
        <position position="136"/>
    </location>
    <ligand>
        <name>Fe cation</name>
        <dbReference type="ChEBI" id="CHEBI:24875"/>
        <label>1</label>
    </ligand>
</feature>
<dbReference type="GO" id="GO:0005737">
    <property type="term" value="C:cytoplasm"/>
    <property type="evidence" value="ECO:0007669"/>
    <property type="project" value="TreeGrafter"/>
</dbReference>
<dbReference type="InterPro" id="IPR009078">
    <property type="entry name" value="Ferritin-like_SF"/>
</dbReference>
<evidence type="ECO:0000313" key="10">
    <source>
        <dbReference type="Proteomes" id="UP000475037"/>
    </source>
</evidence>
<dbReference type="PROSITE" id="PS50905">
    <property type="entry name" value="FERRITIN_LIKE"/>
    <property type="match status" value="1"/>
</dbReference>
<dbReference type="EMBL" id="VOAJ01000643">
    <property type="protein sequence ID" value="KAF0886699.1"/>
    <property type="molecule type" value="Genomic_DNA"/>
</dbReference>
<protein>
    <recommendedName>
        <fullName evidence="7">Ferritin</fullName>
    </recommendedName>
</protein>
<feature type="binding site" evidence="6">
    <location>
        <position position="102"/>
    </location>
    <ligand>
        <name>Fe cation</name>
        <dbReference type="ChEBI" id="CHEBI:24875"/>
        <label>1</label>
    </ligand>
</feature>
<gene>
    <name evidence="9" type="primary">Fth1_0</name>
    <name evidence="9" type="ORF">FOF47_R15403</name>
</gene>
<evidence type="ECO:0000256" key="6">
    <source>
        <dbReference type="PIRSR" id="PIRSR601519-1"/>
    </source>
</evidence>
<comment type="caution">
    <text evidence="9">The sequence shown here is derived from an EMBL/GenBank/DDBJ whole genome shotgun (WGS) entry which is preliminary data.</text>
</comment>
<dbReference type="GO" id="GO:0008198">
    <property type="term" value="F:ferrous iron binding"/>
    <property type="evidence" value="ECO:0007669"/>
    <property type="project" value="TreeGrafter"/>
</dbReference>
<dbReference type="GO" id="GO:0006879">
    <property type="term" value="P:intracellular iron ion homeostasis"/>
    <property type="evidence" value="ECO:0007669"/>
    <property type="project" value="UniProtKB-KW"/>
</dbReference>
<dbReference type="Proteomes" id="UP000475037">
    <property type="component" value="Unassembled WGS sequence"/>
</dbReference>
<dbReference type="Gene3D" id="1.20.1260.10">
    <property type="match status" value="1"/>
</dbReference>
<feature type="non-terminal residue" evidence="9">
    <location>
        <position position="1"/>
    </location>
</feature>
<dbReference type="CDD" id="cd01056">
    <property type="entry name" value="Euk_Ferritin"/>
    <property type="match status" value="1"/>
</dbReference>
<dbReference type="InterPro" id="IPR009040">
    <property type="entry name" value="Ferritin-like_diiron"/>
</dbReference>
<evidence type="ECO:0000259" key="8">
    <source>
        <dbReference type="PROSITE" id="PS50905"/>
    </source>
</evidence>
<dbReference type="InterPro" id="IPR001519">
    <property type="entry name" value="Ferritin"/>
</dbReference>
<organism evidence="9 10">
    <name type="scientific">Crocuta crocuta</name>
    <name type="common">Spotted hyena</name>
    <dbReference type="NCBI Taxonomy" id="9678"/>
    <lineage>
        <taxon>Eukaryota</taxon>
        <taxon>Metazoa</taxon>
        <taxon>Chordata</taxon>
        <taxon>Craniata</taxon>
        <taxon>Vertebrata</taxon>
        <taxon>Euteleostomi</taxon>
        <taxon>Mammalia</taxon>
        <taxon>Eutheria</taxon>
        <taxon>Laurasiatheria</taxon>
        <taxon>Carnivora</taxon>
        <taxon>Feliformia</taxon>
        <taxon>Hyaenidae</taxon>
        <taxon>Crocuta</taxon>
    </lineage>
</organism>
<evidence type="ECO:0000256" key="2">
    <source>
        <dbReference type="ARBA" id="ARBA00022434"/>
    </source>
</evidence>
<dbReference type="PANTHER" id="PTHR11431:SF97">
    <property type="entry name" value="FERRITIN HEAVY POLYPEPTIDE-LIKE 17-RELATED"/>
    <property type="match status" value="1"/>
</dbReference>
<dbReference type="AlphaFoldDB" id="A0A6G1BFD5"/>